<accession>A0A564TW58</accession>
<dbReference type="Pfam" id="PF20434">
    <property type="entry name" value="BD-FAE"/>
    <property type="match status" value="1"/>
</dbReference>
<sequence length="321" mass="36386">MNKITLWNESEYNYGAACGFIPNMRLYFHEDEEIRPCILIAPGGGYTVVSPSEGEIVAKKFYEMGYQTAVVTYTTNLLQMIPLKMQPMQDLMRAIRYIRKYAEELHVDKDKIMLCGFSAGAHACGSVAVHWQEFEEAERGEYAFVSAKPNAVILSYPVITSGEYAHRGSFTALLGVDASEEELEYMSLEKQVTEDMPPCFLWQTVTDELVSVQNSFLFAQALQEKKIPYAFHAFSKGKHGLSLADEAWANEEFGEPYTLEQTFALGQAVNDGTFPVPEEVKQALNEMAKMFTGQTKREKEQANEEVKQWPELADEWIRTTL</sequence>
<dbReference type="EC" id="3.1.1.72" evidence="3"/>
<feature type="domain" description="BD-FAE-like" evidence="2">
    <location>
        <begin position="32"/>
        <end position="222"/>
    </location>
</feature>
<dbReference type="AlphaFoldDB" id="A0A564TW58"/>
<dbReference type="RefSeq" id="WP_144367177.1">
    <property type="nucleotide sequence ID" value="NZ_CABHNA010000057.1"/>
</dbReference>
<dbReference type="Gene3D" id="3.40.50.1820">
    <property type="entry name" value="alpha/beta hydrolase"/>
    <property type="match status" value="1"/>
</dbReference>
<dbReference type="EMBL" id="CABHNA010000057">
    <property type="protein sequence ID" value="VUX11460.1"/>
    <property type="molecule type" value="Genomic_DNA"/>
</dbReference>
<evidence type="ECO:0000259" key="2">
    <source>
        <dbReference type="Pfam" id="PF20434"/>
    </source>
</evidence>
<evidence type="ECO:0000256" key="1">
    <source>
        <dbReference type="ARBA" id="ARBA00022801"/>
    </source>
</evidence>
<proteinExistence type="predicted"/>
<keyword evidence="4" id="KW-1185">Reference proteome</keyword>
<evidence type="ECO:0000313" key="4">
    <source>
        <dbReference type="Proteomes" id="UP000363661"/>
    </source>
</evidence>
<gene>
    <name evidence="3" type="primary">axeA1_2</name>
    <name evidence="3" type="ORF">RTSSTS7063_01719</name>
</gene>
<dbReference type="SUPFAM" id="SSF53474">
    <property type="entry name" value="alpha/beta-Hydrolases"/>
    <property type="match status" value="1"/>
</dbReference>
<dbReference type="InterPro" id="IPR049492">
    <property type="entry name" value="BD-FAE-like_dom"/>
</dbReference>
<protein>
    <submittedName>
        <fullName evidence="3">Acetylxylan esterase</fullName>
        <ecNumber evidence="3">3.1.1.72</ecNumber>
    </submittedName>
</protein>
<dbReference type="InterPro" id="IPR050300">
    <property type="entry name" value="GDXG_lipolytic_enzyme"/>
</dbReference>
<dbReference type="PANTHER" id="PTHR48081">
    <property type="entry name" value="AB HYDROLASE SUPERFAMILY PROTEIN C4A8.06C"/>
    <property type="match status" value="1"/>
</dbReference>
<name>A0A564TW58_9FIRM</name>
<evidence type="ECO:0000313" key="3">
    <source>
        <dbReference type="EMBL" id="VUX11460.1"/>
    </source>
</evidence>
<dbReference type="InterPro" id="IPR029058">
    <property type="entry name" value="AB_hydrolase_fold"/>
</dbReference>
<dbReference type="Proteomes" id="UP000363661">
    <property type="component" value="Unassembled WGS sequence"/>
</dbReference>
<keyword evidence="1 3" id="KW-0378">Hydrolase</keyword>
<organism evidence="3 4">
    <name type="scientific">[Ruminococcus] torques</name>
    <dbReference type="NCBI Taxonomy" id="33039"/>
    <lineage>
        <taxon>Bacteria</taxon>
        <taxon>Bacillati</taxon>
        <taxon>Bacillota</taxon>
        <taxon>Clostridia</taxon>
        <taxon>Lachnospirales</taxon>
        <taxon>Lachnospiraceae</taxon>
        <taxon>Mediterraneibacter</taxon>
    </lineage>
</organism>
<dbReference type="PANTHER" id="PTHR48081:SF6">
    <property type="entry name" value="PEPTIDASE S9 PROLYL OLIGOPEPTIDASE CATALYTIC DOMAIN-CONTAINING PROTEIN"/>
    <property type="match status" value="1"/>
</dbReference>
<dbReference type="GO" id="GO:0046555">
    <property type="term" value="F:acetylxylan esterase activity"/>
    <property type="evidence" value="ECO:0007669"/>
    <property type="project" value="UniProtKB-EC"/>
</dbReference>
<reference evidence="3 4" key="1">
    <citation type="submission" date="2019-07" db="EMBL/GenBank/DDBJ databases">
        <authorList>
            <person name="Hibberd C M."/>
            <person name="Gehrig L. J."/>
            <person name="Chang H.-W."/>
            <person name="Venkatesh S."/>
        </authorList>
    </citation>
    <scope>NUCLEOTIDE SEQUENCE [LARGE SCALE GENOMIC DNA]</scope>
    <source>
        <strain evidence="3">Ruminococcus_torques_SSTS_Bg7063</strain>
    </source>
</reference>